<organismHost>
    <name type="scientific">Chlorella</name>
    <dbReference type="NCBI Taxonomy" id="3071"/>
</organismHost>
<reference evidence="1 2" key="1">
    <citation type="journal article" date="1995" name="Virology">
        <title>Analysis of 45 kb of DNA located at the left end of the chlorella virus PBCV-1 genome.</title>
        <authorList>
            <person name="Lu Z."/>
            <person name="Li Y."/>
            <person name="Zhang Y."/>
            <person name="Kutish G.F."/>
            <person name="Rock D.L."/>
            <person name="Van Etten J.L."/>
        </authorList>
    </citation>
    <scope>NUCLEOTIDE SEQUENCE [LARGE SCALE GENOMIC DNA]</scope>
</reference>
<reference evidence="1 2" key="8">
    <citation type="journal article" date="2010" name="J. Virol.">
        <title>Microarray analysis of Paramecium bursaria chlorella virus 1 transcription.</title>
        <authorList>
            <person name="Yanai-Balser G.M."/>
            <person name="Duncan G.A."/>
            <person name="Eudy J.D."/>
            <person name="Wang D."/>
            <person name="Li X."/>
            <person name="Agarkova I.V."/>
            <person name="Dunigan D.D."/>
            <person name="Van Etten J.L."/>
        </authorList>
    </citation>
    <scope>NUCLEOTIDE SEQUENCE [LARGE SCALE GENOMIC DNA]</scope>
</reference>
<accession>Q84425</accession>
<organism evidence="1 2">
    <name type="scientific">Paramecium bursaria Chlorella virus 1</name>
    <name type="common">PBCV-1</name>
    <dbReference type="NCBI Taxonomy" id="10506"/>
    <lineage>
        <taxon>Viruses</taxon>
        <taxon>Varidnaviria</taxon>
        <taxon>Bamfordvirae</taxon>
        <taxon>Nucleocytoviricota</taxon>
        <taxon>Megaviricetes</taxon>
        <taxon>Algavirales</taxon>
        <taxon>Phycodnaviridae</taxon>
        <taxon>Chlorovirus</taxon>
        <taxon>Chlorovirus vanettense</taxon>
    </lineage>
</organism>
<gene>
    <name evidence="1" type="primary">a104L</name>
</gene>
<dbReference type="GeneID" id="917853"/>
<name>Q84425_PBCV1</name>
<dbReference type="KEGG" id="vg:917853"/>
<evidence type="ECO:0000313" key="1">
    <source>
        <dbReference type="EMBL" id="AAC96472.1"/>
    </source>
</evidence>
<protein>
    <submittedName>
        <fullName evidence="1">Uncharacterized protein</fullName>
    </submittedName>
</protein>
<evidence type="ECO:0000313" key="2">
    <source>
        <dbReference type="Proteomes" id="UP000000862"/>
    </source>
</evidence>
<dbReference type="PIR" id="T17594">
    <property type="entry name" value="T17594"/>
</dbReference>
<reference evidence="1 2" key="5">
    <citation type="journal article" date="1997" name="Virology">
        <title>Analysis of 74 kb of DNA located at the right end of the 330-kb chlorella virus PBCV-1 genome.</title>
        <authorList>
            <person name="Li Y."/>
            <person name="Lu Z."/>
            <person name="Sun L."/>
            <person name="Ropp S."/>
            <person name="Kutish G.F."/>
            <person name="Rock D.L."/>
            <person name="Van Etten J.L."/>
        </authorList>
    </citation>
    <scope>NUCLEOTIDE SEQUENCE [LARGE SCALE GENOMIC DNA]</scope>
</reference>
<keyword evidence="2" id="KW-1185">Reference proteome</keyword>
<reference evidence="1 2" key="3">
    <citation type="journal article" date="1996" name="Virology">
        <title>Analysis of 94 kb of the chlorella virus PBCV-1 330-kb genome: map positions 88 to 182.</title>
        <authorList>
            <person name="Lu Z."/>
            <person name="Li Y."/>
            <person name="Que Q."/>
            <person name="Kutish G.F."/>
            <person name="Rock D.L."/>
            <person name="Van Etten J.L."/>
        </authorList>
    </citation>
    <scope>NUCLEOTIDE SEQUENCE [LARGE SCALE GENOMIC DNA]</scope>
</reference>
<reference evidence="1 2" key="2">
    <citation type="journal article" date="1995" name="Virology">
        <title>Analysis of 43 kb of the Chlorella virus PBCV-1 330-kb genome: map positions 45 to 88.</title>
        <authorList>
            <person name="Li Y."/>
            <person name="Lu Z."/>
            <person name="Burbank D.E."/>
            <person name="Kutish G.F."/>
            <person name="Rock D.L."/>
            <person name="Van Etten J.L."/>
        </authorList>
    </citation>
    <scope>NUCLEOTIDE SEQUENCE [LARGE SCALE GENOMIC DNA]</scope>
</reference>
<proteinExistence type="predicted"/>
<dbReference type="Proteomes" id="UP000000862">
    <property type="component" value="Segment"/>
</dbReference>
<reference evidence="1 2" key="7">
    <citation type="journal article" date="2000" name="Virology">
        <title>Characterization of a beta-1,3-glucanase encoded by chlorella virus PBCV-1.</title>
        <authorList>
            <person name="Sun L."/>
            <person name="Gurnon J.R."/>
            <person name="Adams B.J."/>
            <person name="Graves M.V."/>
            <person name="Van Etten J.L."/>
        </authorList>
    </citation>
    <scope>NUCLEOTIDE SEQUENCE [LARGE SCALE GENOMIC DNA]</scope>
</reference>
<dbReference type="OrthoDB" id="38470at10239"/>
<sequence length="96" mass="10912">MVGPGLQLEQIEIPSINNRFVNAHYDKTVGMINSIGLFEMVLDDSWMLEWNPFFVSKNGGILGNILELFKRPLHRKEATCKIHLTHGNTTHHDGVK</sequence>
<reference evidence="1 2" key="4">
    <citation type="journal article" date="1996" name="Virology">
        <title>Analysis of 76 kb of the chlorella virus PBCV-1 330-kb genome: map positions 182 to 258.</title>
        <authorList>
            <person name="Kutish G.F."/>
            <person name="Li Y."/>
            <person name="Lu Z."/>
            <person name="Furuta M."/>
            <person name="Rock D.L."/>
            <person name="Van Etten J.L."/>
        </authorList>
    </citation>
    <scope>NUCLEOTIDE SEQUENCE [LARGE SCALE GENOMIC DNA]</scope>
</reference>
<dbReference type="RefSeq" id="NP_048452.1">
    <property type="nucleotide sequence ID" value="NC_000852.5"/>
</dbReference>
<dbReference type="EMBL" id="JF411744">
    <property type="protein sequence ID" value="AAC96472.1"/>
    <property type="molecule type" value="Genomic_DNA"/>
</dbReference>
<reference evidence="1 2" key="6">
    <citation type="journal article" date="1999" name="Virology">
        <title>Chlorella virus PBCV-1 encodes a functional homospermidine synthase.</title>
        <authorList>
            <person name="Kaiser A."/>
            <person name="Vollmert M."/>
            <person name="Tholl D."/>
            <person name="Graves M.V."/>
            <person name="Gurnon J.R."/>
            <person name="Xing W."/>
            <person name="Lisec A.D."/>
            <person name="Nickerson K.W."/>
            <person name="Van Etten J.L."/>
        </authorList>
    </citation>
    <scope>NUCLEOTIDE SEQUENCE [LARGE SCALE GENOMIC DNA]</scope>
</reference>